<dbReference type="InterPro" id="IPR001245">
    <property type="entry name" value="Ser-Thr/Tyr_kinase_cat_dom"/>
</dbReference>
<dbReference type="Proteomes" id="UP000179807">
    <property type="component" value="Unassembled WGS sequence"/>
</dbReference>
<reference evidence="2" key="1">
    <citation type="submission" date="2016-10" db="EMBL/GenBank/DDBJ databases">
        <authorList>
            <person name="Benchimol M."/>
            <person name="Almeida L.G."/>
            <person name="Vasconcelos A.T."/>
            <person name="Perreira-Neves A."/>
            <person name="Rosa I.A."/>
            <person name="Tasca T."/>
            <person name="Bogo M.R."/>
            <person name="de Souza W."/>
        </authorList>
    </citation>
    <scope>NUCLEOTIDE SEQUENCE [LARGE SCALE GENOMIC DNA]</scope>
    <source>
        <strain evidence="2">K</strain>
    </source>
</reference>
<dbReference type="InterPro" id="IPR011009">
    <property type="entry name" value="Kinase-like_dom_sf"/>
</dbReference>
<protein>
    <recommendedName>
        <fullName evidence="1">Protein kinase domain-containing protein</fullName>
    </recommendedName>
</protein>
<evidence type="ECO:0000313" key="3">
    <source>
        <dbReference type="Proteomes" id="UP000179807"/>
    </source>
</evidence>
<keyword evidence="3" id="KW-1185">Reference proteome</keyword>
<dbReference type="PANTHER" id="PTHR23257">
    <property type="entry name" value="SERINE-THREONINE PROTEIN KINASE"/>
    <property type="match status" value="1"/>
</dbReference>
<evidence type="ECO:0000259" key="1">
    <source>
        <dbReference type="PROSITE" id="PS50011"/>
    </source>
</evidence>
<dbReference type="Pfam" id="PF07714">
    <property type="entry name" value="PK_Tyr_Ser-Thr"/>
    <property type="match status" value="1"/>
</dbReference>
<dbReference type="RefSeq" id="XP_068363549.1">
    <property type="nucleotide sequence ID" value="XM_068501311.1"/>
</dbReference>
<dbReference type="VEuPathDB" id="TrichDB:TRFO_20288"/>
<dbReference type="GO" id="GO:0007165">
    <property type="term" value="P:signal transduction"/>
    <property type="evidence" value="ECO:0007669"/>
    <property type="project" value="TreeGrafter"/>
</dbReference>
<dbReference type="Gene3D" id="1.10.510.10">
    <property type="entry name" value="Transferase(Phosphotransferase) domain 1"/>
    <property type="match status" value="1"/>
</dbReference>
<proteinExistence type="predicted"/>
<dbReference type="InterPro" id="IPR000719">
    <property type="entry name" value="Prot_kinase_dom"/>
</dbReference>
<dbReference type="AlphaFoldDB" id="A0A1J4KM14"/>
<dbReference type="PROSITE" id="PS50011">
    <property type="entry name" value="PROTEIN_KINASE_DOM"/>
    <property type="match status" value="1"/>
</dbReference>
<feature type="domain" description="Protein kinase" evidence="1">
    <location>
        <begin position="1"/>
        <end position="286"/>
    </location>
</feature>
<dbReference type="EMBL" id="MLAK01000612">
    <property type="protein sequence ID" value="OHT10413.1"/>
    <property type="molecule type" value="Genomic_DNA"/>
</dbReference>
<dbReference type="CDD" id="cd17039">
    <property type="entry name" value="Ubl_ubiquitin_like"/>
    <property type="match status" value="1"/>
</dbReference>
<dbReference type="GO" id="GO:0005524">
    <property type="term" value="F:ATP binding"/>
    <property type="evidence" value="ECO:0007669"/>
    <property type="project" value="InterPro"/>
</dbReference>
<dbReference type="OrthoDB" id="2413561at2759"/>
<sequence length="595" mass="67407">MGDLLKLSNLLIDPTKYKPKNILIRTEFANYGISVVTDETGKNLMESSFQIDYPEDEKNFFRNISFQAHCEHPLISKLIGYSFFNREGTPGNFLVISEYPENGFLSSAVEKAKMGILRGFNNTAKSKFIFGAAIIGSFLHSRGIIHRCFAPPSFGVSKDFEAILCVLTTSKSGSQNINETVQFSNICWIAPEFGFTDFEDDPNYYYAVDVFSFGSLLYYLYTGEVPFSDKSFPKIAENKRNAEMFIPDEMPPGMKDLLMRCWSYNPKERPQFSEIVMSLQIHHGLFPKTDLHKFDEYVKRILAIPVASPVCKLASQKLVESVNTIYDSVITNYKMKYDPKVLNALYSIREQVQSYAPLLVKVLRGGSTNGLTIKVPSFMFSSSLSQQITGLMGLPEMFQKIEINDEKTIDVPFLTLEQLGITNGSTLRVFNNFGNLTLASDLLNLDIQYVGKVSIAYMQFDTIQTLMDDIHFLTRIPLYSMILRFHGKVLNGYSSEILTSANNNIHKNDLIEVTTSYPNNEFNITVDLIGFEEKASKTVSVTPLMKIVDFMRKLKVNTFICFVTHSGHRLSPYKAFLDYFIVSPTTVVLHMPEGK</sequence>
<dbReference type="GeneID" id="94836015"/>
<comment type="caution">
    <text evidence="2">The sequence shown here is derived from an EMBL/GenBank/DDBJ whole genome shotgun (WGS) entry which is preliminary data.</text>
</comment>
<gene>
    <name evidence="2" type="ORF">TRFO_20288</name>
</gene>
<dbReference type="InterPro" id="IPR050167">
    <property type="entry name" value="Ser_Thr_protein_kinase"/>
</dbReference>
<evidence type="ECO:0000313" key="2">
    <source>
        <dbReference type="EMBL" id="OHT10413.1"/>
    </source>
</evidence>
<dbReference type="SUPFAM" id="SSF56112">
    <property type="entry name" value="Protein kinase-like (PK-like)"/>
    <property type="match status" value="1"/>
</dbReference>
<accession>A0A1J4KM14</accession>
<organism evidence="2 3">
    <name type="scientific">Tritrichomonas foetus</name>
    <dbReference type="NCBI Taxonomy" id="1144522"/>
    <lineage>
        <taxon>Eukaryota</taxon>
        <taxon>Metamonada</taxon>
        <taxon>Parabasalia</taxon>
        <taxon>Tritrichomonadida</taxon>
        <taxon>Tritrichomonadidae</taxon>
        <taxon>Tritrichomonas</taxon>
    </lineage>
</organism>
<name>A0A1J4KM14_9EUKA</name>
<dbReference type="GO" id="GO:0004672">
    <property type="term" value="F:protein kinase activity"/>
    <property type="evidence" value="ECO:0007669"/>
    <property type="project" value="InterPro"/>
</dbReference>
<dbReference type="GO" id="GO:0005737">
    <property type="term" value="C:cytoplasm"/>
    <property type="evidence" value="ECO:0007669"/>
    <property type="project" value="TreeGrafter"/>
</dbReference>